<sequence>MSKEVIAKAEEIIRQNTAHSSLEGSEPYCVLALIDRDGYPTASTITASKAHGINWITFCTGLEGNKAKRIANCNRASVCFNKDGAYNITLVGTIEVVTDLAIKEEMWYPGMGQHFNGPDDPDYCILHFETNRYNFLVDWQEAEGIL</sequence>
<dbReference type="InterPro" id="IPR011576">
    <property type="entry name" value="Pyridox_Oxase_N"/>
</dbReference>
<proteinExistence type="predicted"/>
<dbReference type="RefSeq" id="WP_256310808.1">
    <property type="nucleotide sequence ID" value="NZ_JANGAC010000003.1"/>
</dbReference>
<protein>
    <submittedName>
        <fullName evidence="2">Pyridoxamine 5'-phosphate oxidase family protein</fullName>
    </submittedName>
</protein>
<dbReference type="InterPro" id="IPR052917">
    <property type="entry name" value="Stress-Dev_Protein"/>
</dbReference>
<organism evidence="2 3">
    <name type="scientific">Tissierella carlieri</name>
    <dbReference type="NCBI Taxonomy" id="689904"/>
    <lineage>
        <taxon>Bacteria</taxon>
        <taxon>Bacillati</taxon>
        <taxon>Bacillota</taxon>
        <taxon>Tissierellia</taxon>
        <taxon>Tissierellales</taxon>
        <taxon>Tissierellaceae</taxon>
        <taxon>Tissierella</taxon>
    </lineage>
</organism>
<dbReference type="Proteomes" id="UP001524478">
    <property type="component" value="Unassembled WGS sequence"/>
</dbReference>
<gene>
    <name evidence="2" type="ORF">NE686_05885</name>
</gene>
<accession>A0ABT1S811</accession>
<dbReference type="InterPro" id="IPR012349">
    <property type="entry name" value="Split_barrel_FMN-bd"/>
</dbReference>
<comment type="caution">
    <text evidence="2">The sequence shown here is derived from an EMBL/GenBank/DDBJ whole genome shotgun (WGS) entry which is preliminary data.</text>
</comment>
<name>A0ABT1S811_9FIRM</name>
<feature type="domain" description="Pyridoxamine 5'-phosphate oxidase N-terminal" evidence="1">
    <location>
        <begin position="25"/>
        <end position="134"/>
    </location>
</feature>
<dbReference type="PANTHER" id="PTHR34818">
    <property type="entry name" value="PROTEIN BLI-3"/>
    <property type="match status" value="1"/>
</dbReference>
<dbReference type="PANTHER" id="PTHR34818:SF1">
    <property type="entry name" value="PROTEIN BLI-3"/>
    <property type="match status" value="1"/>
</dbReference>
<dbReference type="Pfam" id="PF01243">
    <property type="entry name" value="PNPOx_N"/>
    <property type="match status" value="1"/>
</dbReference>
<reference evidence="2 3" key="1">
    <citation type="submission" date="2022-06" db="EMBL/GenBank/DDBJ databases">
        <title>Isolation of gut microbiota from human fecal samples.</title>
        <authorList>
            <person name="Pamer E.G."/>
            <person name="Barat B."/>
            <person name="Waligurski E."/>
            <person name="Medina S."/>
            <person name="Paddock L."/>
            <person name="Mostad J."/>
        </authorList>
    </citation>
    <scope>NUCLEOTIDE SEQUENCE [LARGE SCALE GENOMIC DNA]</scope>
    <source>
        <strain evidence="2 3">DFI.7.95</strain>
    </source>
</reference>
<evidence type="ECO:0000313" key="3">
    <source>
        <dbReference type="Proteomes" id="UP001524478"/>
    </source>
</evidence>
<evidence type="ECO:0000313" key="2">
    <source>
        <dbReference type="EMBL" id="MCQ4922604.1"/>
    </source>
</evidence>
<keyword evidence="3" id="KW-1185">Reference proteome</keyword>
<dbReference type="Gene3D" id="2.30.110.10">
    <property type="entry name" value="Electron Transport, Fmn-binding Protein, Chain A"/>
    <property type="match status" value="1"/>
</dbReference>
<dbReference type="SUPFAM" id="SSF50475">
    <property type="entry name" value="FMN-binding split barrel"/>
    <property type="match status" value="1"/>
</dbReference>
<evidence type="ECO:0000259" key="1">
    <source>
        <dbReference type="Pfam" id="PF01243"/>
    </source>
</evidence>
<dbReference type="EMBL" id="JANGAC010000003">
    <property type="protein sequence ID" value="MCQ4922604.1"/>
    <property type="molecule type" value="Genomic_DNA"/>
</dbReference>